<name>A0AAV6LAS2_9ERIC</name>
<comment type="caution">
    <text evidence="2">The sequence shown here is derived from an EMBL/GenBank/DDBJ whole genome shotgun (WGS) entry which is preliminary data.</text>
</comment>
<proteinExistence type="predicted"/>
<evidence type="ECO:0000256" key="1">
    <source>
        <dbReference type="SAM" id="MobiDB-lite"/>
    </source>
</evidence>
<feature type="region of interest" description="Disordered" evidence="1">
    <location>
        <begin position="30"/>
        <end position="58"/>
    </location>
</feature>
<dbReference type="EMBL" id="JACTNZ010000002">
    <property type="protein sequence ID" value="KAG5561887.1"/>
    <property type="molecule type" value="Genomic_DNA"/>
</dbReference>
<sequence>MIQEVDGDDNGHIDSDKVLENLEEAFSLNQDQFSGFRRQSQRRKSHAEITGRGPLHQAATNPLLHWRRLPLDGATPVNKTTNARAATT</sequence>
<reference evidence="2" key="1">
    <citation type="submission" date="2020-08" db="EMBL/GenBank/DDBJ databases">
        <title>Plant Genome Project.</title>
        <authorList>
            <person name="Zhang R.-G."/>
        </authorList>
    </citation>
    <scope>NUCLEOTIDE SEQUENCE</scope>
    <source>
        <strain evidence="2">WSP0</strain>
        <tissue evidence="2">Leaf</tissue>
    </source>
</reference>
<keyword evidence="3" id="KW-1185">Reference proteome</keyword>
<accession>A0AAV6LAS2</accession>
<dbReference type="Proteomes" id="UP000823749">
    <property type="component" value="Chromosome 2"/>
</dbReference>
<protein>
    <recommendedName>
        <fullName evidence="4">EF-hand domain-containing protein</fullName>
    </recommendedName>
</protein>
<evidence type="ECO:0008006" key="4">
    <source>
        <dbReference type="Google" id="ProtNLM"/>
    </source>
</evidence>
<evidence type="ECO:0000313" key="3">
    <source>
        <dbReference type="Proteomes" id="UP000823749"/>
    </source>
</evidence>
<organism evidence="2 3">
    <name type="scientific">Rhododendron griersonianum</name>
    <dbReference type="NCBI Taxonomy" id="479676"/>
    <lineage>
        <taxon>Eukaryota</taxon>
        <taxon>Viridiplantae</taxon>
        <taxon>Streptophyta</taxon>
        <taxon>Embryophyta</taxon>
        <taxon>Tracheophyta</taxon>
        <taxon>Spermatophyta</taxon>
        <taxon>Magnoliopsida</taxon>
        <taxon>eudicotyledons</taxon>
        <taxon>Gunneridae</taxon>
        <taxon>Pentapetalae</taxon>
        <taxon>asterids</taxon>
        <taxon>Ericales</taxon>
        <taxon>Ericaceae</taxon>
        <taxon>Ericoideae</taxon>
        <taxon>Rhodoreae</taxon>
        <taxon>Rhododendron</taxon>
    </lineage>
</organism>
<gene>
    <name evidence="2" type="ORF">RHGRI_004808</name>
</gene>
<dbReference type="AlphaFoldDB" id="A0AAV6LAS2"/>
<evidence type="ECO:0000313" key="2">
    <source>
        <dbReference type="EMBL" id="KAG5561887.1"/>
    </source>
</evidence>